<evidence type="ECO:0000256" key="3">
    <source>
        <dbReference type="ARBA" id="ARBA00009636"/>
    </source>
</evidence>
<dbReference type="InterPro" id="IPR008280">
    <property type="entry name" value="Tub_FtsZ_C"/>
</dbReference>
<comment type="similarity">
    <text evidence="3">Belongs to the tubulin family.</text>
</comment>
<name>A0A2I1BSE9_ASPN1</name>
<dbReference type="PANTHER" id="PTHR11588">
    <property type="entry name" value="TUBULIN"/>
    <property type="match status" value="1"/>
</dbReference>
<dbReference type="GO" id="GO:0097435">
    <property type="term" value="P:supramolecular fiber organization"/>
    <property type="evidence" value="ECO:0007669"/>
    <property type="project" value="UniProtKB-ARBA"/>
</dbReference>
<dbReference type="InterPro" id="IPR003008">
    <property type="entry name" value="Tubulin_FtsZ_GTPase"/>
</dbReference>
<dbReference type="FunFam" id="3.40.50.1440:FF:000015">
    <property type="entry name" value="Tubulin beta class I"/>
    <property type="match status" value="1"/>
</dbReference>
<keyword evidence="6" id="KW-0547">Nucleotide-binding</keyword>
<dbReference type="InterPro" id="IPR037103">
    <property type="entry name" value="Tubulin/FtsZ-like_C"/>
</dbReference>
<dbReference type="VEuPathDB" id="FungiDB:P174DRAFT_465224"/>
<dbReference type="AlphaFoldDB" id="A0A2I1BSE9"/>
<dbReference type="SMART" id="SM00865">
    <property type="entry name" value="Tubulin_C"/>
    <property type="match status" value="1"/>
</dbReference>
<comment type="caution">
    <text evidence="12">The sequence shown here is derived from an EMBL/GenBank/DDBJ whole genome shotgun (WGS) entry which is preliminary data.</text>
</comment>
<keyword evidence="7" id="KW-0342">GTP-binding</keyword>
<comment type="subcellular location">
    <subcellularLocation>
        <location evidence="2">Cytoplasm</location>
        <location evidence="2">Cytoskeleton</location>
    </subcellularLocation>
</comment>
<dbReference type="FunFam" id="1.10.287.600:FF:000002">
    <property type="entry name" value="Tubulin beta chain"/>
    <property type="match status" value="1"/>
</dbReference>
<proteinExistence type="inferred from homology"/>
<dbReference type="Gene3D" id="3.40.50.1440">
    <property type="entry name" value="Tubulin/FtsZ, GTPase domain"/>
    <property type="match status" value="1"/>
</dbReference>
<dbReference type="SUPFAM" id="SSF52490">
    <property type="entry name" value="Tubulin nucleotide-binding domain-like"/>
    <property type="match status" value="1"/>
</dbReference>
<dbReference type="InterPro" id="IPR023123">
    <property type="entry name" value="Tubulin_C"/>
</dbReference>
<dbReference type="InterPro" id="IPR013838">
    <property type="entry name" value="Beta-tubulin_BS"/>
</dbReference>
<feature type="compositionally biased region" description="Acidic residues" evidence="9">
    <location>
        <begin position="411"/>
        <end position="428"/>
    </location>
</feature>
<keyword evidence="13" id="KW-1185">Reference proteome</keyword>
<comment type="subunit">
    <text evidence="4">Dimer of alpha and beta chains. A typical microtubule is a hollow water-filled tube with an outer diameter of 25 nm and an inner diameter of 15 nM. Alpha-beta heterodimers associate head-to-tail to form protofilaments running lengthwise along the microtubule wall with the beta-tubulin subunit facing the microtubule plus end conferring a structural polarity. Microtubules usually have 13 protofilaments but different protofilament numbers can be found in some organisms and specialized cells.</text>
</comment>
<dbReference type="SMART" id="SM00864">
    <property type="entry name" value="Tubulin"/>
    <property type="match status" value="1"/>
</dbReference>
<evidence type="ECO:0000256" key="6">
    <source>
        <dbReference type="ARBA" id="ARBA00022741"/>
    </source>
</evidence>
<dbReference type="GO" id="GO:0003924">
    <property type="term" value="F:GTPase activity"/>
    <property type="evidence" value="ECO:0007669"/>
    <property type="project" value="InterPro"/>
</dbReference>
<dbReference type="InterPro" id="IPR002453">
    <property type="entry name" value="Beta_tubulin"/>
</dbReference>
<evidence type="ECO:0000256" key="2">
    <source>
        <dbReference type="ARBA" id="ARBA00004245"/>
    </source>
</evidence>
<evidence type="ECO:0000256" key="9">
    <source>
        <dbReference type="SAM" id="MobiDB-lite"/>
    </source>
</evidence>
<reference evidence="13" key="1">
    <citation type="journal article" date="2018" name="Proc. Natl. Acad. Sci. U.S.A.">
        <title>Linking secondary metabolites to gene clusters through genome sequencing of six diverse Aspergillus species.</title>
        <authorList>
            <person name="Kaerboelling I."/>
            <person name="Vesth T.C."/>
            <person name="Frisvad J.C."/>
            <person name="Nybo J.L."/>
            <person name="Theobald S."/>
            <person name="Kuo A."/>
            <person name="Bowyer P."/>
            <person name="Matsuda Y."/>
            <person name="Mondo S."/>
            <person name="Lyhne E.K."/>
            <person name="Kogle M.E."/>
            <person name="Clum A."/>
            <person name="Lipzen A."/>
            <person name="Salamov A."/>
            <person name="Ngan C.Y."/>
            <person name="Daum C."/>
            <person name="Chiniquy J."/>
            <person name="Barry K."/>
            <person name="LaButti K."/>
            <person name="Haridas S."/>
            <person name="Simmons B.A."/>
            <person name="Magnuson J.K."/>
            <person name="Mortensen U.H."/>
            <person name="Larsen T.O."/>
            <person name="Grigoriev I.V."/>
            <person name="Baker S.E."/>
            <person name="Andersen M.R."/>
        </authorList>
    </citation>
    <scope>NUCLEOTIDE SEQUENCE [LARGE SCALE GENOMIC DNA]</scope>
    <source>
        <strain evidence="13">IBT 16806</strain>
    </source>
</reference>
<dbReference type="RefSeq" id="XP_024676920.1">
    <property type="nucleotide sequence ID" value="XM_024830517.1"/>
</dbReference>
<evidence type="ECO:0000256" key="4">
    <source>
        <dbReference type="ARBA" id="ARBA00011747"/>
    </source>
</evidence>
<sequence length="428" mass="48145">MREIVHLQTGQCGNQVGAAFWQTISGEHGLDESGMYNGTSDQQLERMNVYFNEVGNSKYVPRAVLVDLEPGTMDAIRSGPTSSAGNNWAKGHYTEGAELVDQVIDVVRREAESYHPFSGRRNGSWHGTLLISKIREEFPDRMMATFSVLPSPKVSDTVVEPYNATLSIHQLVEHADETFCIDNEALYDICTRTLKLSSPSYGDLNHLVSTVMSGITASFRFPGQLNSDLRKLAVNMVPFPRLHFFMVGFAPLTSRGAQSFRAMSVPELTQQMFDSKNMMTACNFQNGRFLTCSALFRGKVSMKEVDDQMLNIHTKNSGYFVEWIPNNVQTALCSVPPKGLKMSATFVGNSTSVQELFQRVATQFTAMFRRKAFLHWYTGEGMDEMEFTEAESNMNDLMSEYQQYQDASISDGEEQQYAEEEEAYEAEE</sequence>
<evidence type="ECO:0000256" key="7">
    <source>
        <dbReference type="ARBA" id="ARBA00023134"/>
    </source>
</evidence>
<evidence type="ECO:0000256" key="8">
    <source>
        <dbReference type="ARBA" id="ARBA00023212"/>
    </source>
</evidence>
<evidence type="ECO:0000313" key="13">
    <source>
        <dbReference type="Proteomes" id="UP000234474"/>
    </source>
</evidence>
<dbReference type="CDD" id="cd02187">
    <property type="entry name" value="beta_tubulin"/>
    <property type="match status" value="1"/>
</dbReference>
<dbReference type="Gene3D" id="3.30.1330.20">
    <property type="entry name" value="Tubulin/FtsZ, C-terminal domain"/>
    <property type="match status" value="1"/>
</dbReference>
<evidence type="ECO:0000313" key="12">
    <source>
        <dbReference type="EMBL" id="PKX88325.1"/>
    </source>
</evidence>
<dbReference type="Gene3D" id="1.10.287.600">
    <property type="entry name" value="Helix hairpin bin"/>
    <property type="match status" value="1"/>
</dbReference>
<keyword evidence="5" id="KW-0493">Microtubule</keyword>
<dbReference type="SUPFAM" id="SSF55307">
    <property type="entry name" value="Tubulin C-terminal domain-like"/>
    <property type="match status" value="1"/>
</dbReference>
<dbReference type="GO" id="GO:0005200">
    <property type="term" value="F:structural constituent of cytoskeleton"/>
    <property type="evidence" value="ECO:0007669"/>
    <property type="project" value="InterPro"/>
</dbReference>
<dbReference type="EMBL" id="MSZS01000017">
    <property type="protein sequence ID" value="PKX88325.1"/>
    <property type="molecule type" value="Genomic_DNA"/>
</dbReference>
<feature type="domain" description="Tubulin/FtsZ 2-layer sandwich" evidence="11">
    <location>
        <begin position="225"/>
        <end position="362"/>
    </location>
</feature>
<dbReference type="Proteomes" id="UP000234474">
    <property type="component" value="Unassembled WGS sequence"/>
</dbReference>
<dbReference type="FunFam" id="3.30.1330.20:FF:000002">
    <property type="entry name" value="Tubulin beta chain"/>
    <property type="match status" value="1"/>
</dbReference>
<dbReference type="OMA" id="CFPAGGN"/>
<dbReference type="GO" id="GO:0007052">
    <property type="term" value="P:mitotic spindle organization"/>
    <property type="evidence" value="ECO:0007669"/>
    <property type="project" value="UniProtKB-ARBA"/>
</dbReference>
<evidence type="ECO:0000256" key="1">
    <source>
        <dbReference type="ARBA" id="ARBA00001946"/>
    </source>
</evidence>
<dbReference type="Pfam" id="PF00091">
    <property type="entry name" value="Tubulin"/>
    <property type="match status" value="1"/>
</dbReference>
<dbReference type="GO" id="GO:0005525">
    <property type="term" value="F:GTP binding"/>
    <property type="evidence" value="ECO:0007669"/>
    <property type="project" value="UniProtKB-KW"/>
</dbReference>
<feature type="domain" description="Tubulin/FtsZ GTPase" evidence="10">
    <location>
        <begin position="47"/>
        <end position="223"/>
    </location>
</feature>
<dbReference type="STRING" id="1392255.A0A2I1BSE9"/>
<dbReference type="GO" id="GO:0005874">
    <property type="term" value="C:microtubule"/>
    <property type="evidence" value="ECO:0007669"/>
    <property type="project" value="UniProtKB-KW"/>
</dbReference>
<dbReference type="OrthoDB" id="1662883at2759"/>
<dbReference type="PRINTS" id="PR01161">
    <property type="entry name" value="TUBULIN"/>
</dbReference>
<keyword evidence="8" id="KW-0963">Cytoplasm</keyword>
<dbReference type="InterPro" id="IPR018316">
    <property type="entry name" value="Tubulin/FtsZ_2-layer-sand-dom"/>
</dbReference>
<dbReference type="PROSITE" id="PS00228">
    <property type="entry name" value="TUBULIN_B_AUTOREG"/>
    <property type="match status" value="1"/>
</dbReference>
<dbReference type="GO" id="GO:0000070">
    <property type="term" value="P:mitotic sister chromatid segregation"/>
    <property type="evidence" value="ECO:0007669"/>
    <property type="project" value="UniProtKB-ARBA"/>
</dbReference>
<organism evidence="12 13">
    <name type="scientific">Aspergillus novofumigatus (strain IBT 16806)</name>
    <dbReference type="NCBI Taxonomy" id="1392255"/>
    <lineage>
        <taxon>Eukaryota</taxon>
        <taxon>Fungi</taxon>
        <taxon>Dikarya</taxon>
        <taxon>Ascomycota</taxon>
        <taxon>Pezizomycotina</taxon>
        <taxon>Eurotiomycetes</taxon>
        <taxon>Eurotiomycetidae</taxon>
        <taxon>Eurotiales</taxon>
        <taxon>Aspergillaceae</taxon>
        <taxon>Aspergillus</taxon>
        <taxon>Aspergillus subgen. Fumigati</taxon>
    </lineage>
</organism>
<evidence type="ECO:0000259" key="11">
    <source>
        <dbReference type="SMART" id="SM00865"/>
    </source>
</evidence>
<dbReference type="PRINTS" id="PR01163">
    <property type="entry name" value="BETATUBULIN"/>
</dbReference>
<protein>
    <submittedName>
        <fullName evidence="12">Tubulin beta chain</fullName>
    </submittedName>
</protein>
<accession>A0A2I1BSE9</accession>
<keyword evidence="8" id="KW-0206">Cytoskeleton</keyword>
<evidence type="ECO:0000256" key="5">
    <source>
        <dbReference type="ARBA" id="ARBA00022701"/>
    </source>
</evidence>
<gene>
    <name evidence="12" type="ORF">P174DRAFT_465224</name>
</gene>
<feature type="region of interest" description="Disordered" evidence="9">
    <location>
        <begin position="407"/>
        <end position="428"/>
    </location>
</feature>
<dbReference type="InterPro" id="IPR036525">
    <property type="entry name" value="Tubulin/FtsZ_GTPase_sf"/>
</dbReference>
<dbReference type="GeneID" id="36537843"/>
<dbReference type="Pfam" id="PF03953">
    <property type="entry name" value="Tubulin_C"/>
    <property type="match status" value="1"/>
</dbReference>
<dbReference type="InterPro" id="IPR000217">
    <property type="entry name" value="Tubulin"/>
</dbReference>
<evidence type="ECO:0000259" key="10">
    <source>
        <dbReference type="SMART" id="SM00864"/>
    </source>
</evidence>
<comment type="cofactor">
    <cofactor evidence="1">
        <name>Mg(2+)</name>
        <dbReference type="ChEBI" id="CHEBI:18420"/>
    </cofactor>
</comment>